<organism evidence="1 2">
    <name type="scientific">Streptomyces cylindrosporus</name>
    <dbReference type="NCBI Taxonomy" id="2927583"/>
    <lineage>
        <taxon>Bacteria</taxon>
        <taxon>Bacillati</taxon>
        <taxon>Actinomycetota</taxon>
        <taxon>Actinomycetes</taxon>
        <taxon>Kitasatosporales</taxon>
        <taxon>Streptomycetaceae</taxon>
        <taxon>Streptomyces</taxon>
    </lineage>
</organism>
<dbReference type="RefSeq" id="WP_242766251.1">
    <property type="nucleotide sequence ID" value="NZ_JALDAY010000005.1"/>
</dbReference>
<dbReference type="EMBL" id="JALDAY010000005">
    <property type="protein sequence ID" value="MCI3273057.1"/>
    <property type="molecule type" value="Genomic_DNA"/>
</dbReference>
<evidence type="ECO:0008006" key="3">
    <source>
        <dbReference type="Google" id="ProtNLM"/>
    </source>
</evidence>
<keyword evidence="2" id="KW-1185">Reference proteome</keyword>
<reference evidence="1" key="1">
    <citation type="submission" date="2022-03" db="EMBL/GenBank/DDBJ databases">
        <title>Streptomyces 7R015 and 7R016 isolated from Barleria lupulina in Thailand.</title>
        <authorList>
            <person name="Kanchanasin P."/>
            <person name="Phongsopitanun W."/>
            <person name="Tanasupawat S."/>
        </authorList>
    </citation>
    <scope>NUCLEOTIDE SEQUENCE</scope>
    <source>
        <strain evidence="1">7R015</strain>
    </source>
</reference>
<dbReference type="Proteomes" id="UP001165269">
    <property type="component" value="Unassembled WGS sequence"/>
</dbReference>
<proteinExistence type="predicted"/>
<name>A0ABS9Y757_9ACTN</name>
<comment type="caution">
    <text evidence="1">The sequence shown here is derived from an EMBL/GenBank/DDBJ whole genome shotgun (WGS) entry which is preliminary data.</text>
</comment>
<accession>A0ABS9Y757</accession>
<dbReference type="SUPFAM" id="SSF103032">
    <property type="entry name" value="Hypothetical protein YwqG"/>
    <property type="match status" value="1"/>
</dbReference>
<gene>
    <name evidence="1" type="ORF">MQP27_18255</name>
</gene>
<protein>
    <recommendedName>
        <fullName evidence="3">DUF1963 domain-containing protein</fullName>
    </recommendedName>
</protein>
<sequence>MTVSEPVPLAFVPAGGAVREAVTKMGGQPVWIEEPQWPLSRETGERMQFLGQFALGGGRLAYLFMTGGEDDFVDGTYEPEGGENALVVQPGGRVPGFVTVEQRAEGPSAGEDHVPRAAGAGADANADERPWQFLGTPGIEPNWLQGEESPGADWQLVVQLDSCDLPFHVNFGDAGVGYAFLSPDGKEGRFLWQCG</sequence>
<evidence type="ECO:0000313" key="1">
    <source>
        <dbReference type="EMBL" id="MCI3273057.1"/>
    </source>
</evidence>
<dbReference type="InterPro" id="IPR035948">
    <property type="entry name" value="YwqG-like_sf"/>
</dbReference>
<evidence type="ECO:0000313" key="2">
    <source>
        <dbReference type="Proteomes" id="UP001165269"/>
    </source>
</evidence>